<gene>
    <name evidence="2" type="ORF">PFISCL1PPCAC_16534</name>
</gene>
<feature type="compositionally biased region" description="Polar residues" evidence="1">
    <location>
        <begin position="83"/>
        <end position="93"/>
    </location>
</feature>
<reference evidence="2" key="1">
    <citation type="submission" date="2023-10" db="EMBL/GenBank/DDBJ databases">
        <title>Genome assembly of Pristionchus species.</title>
        <authorList>
            <person name="Yoshida K."/>
            <person name="Sommer R.J."/>
        </authorList>
    </citation>
    <scope>NUCLEOTIDE SEQUENCE</scope>
    <source>
        <strain evidence="2">RS5133</strain>
    </source>
</reference>
<evidence type="ECO:0000313" key="2">
    <source>
        <dbReference type="EMBL" id="GMT25237.1"/>
    </source>
</evidence>
<proteinExistence type="predicted"/>
<comment type="caution">
    <text evidence="2">The sequence shown here is derived from an EMBL/GenBank/DDBJ whole genome shotgun (WGS) entry which is preliminary data.</text>
</comment>
<protein>
    <submittedName>
        <fullName evidence="2">Uncharacterized protein</fullName>
    </submittedName>
</protein>
<accession>A0AAV5W073</accession>
<organism evidence="2 3">
    <name type="scientific">Pristionchus fissidentatus</name>
    <dbReference type="NCBI Taxonomy" id="1538716"/>
    <lineage>
        <taxon>Eukaryota</taxon>
        <taxon>Metazoa</taxon>
        <taxon>Ecdysozoa</taxon>
        <taxon>Nematoda</taxon>
        <taxon>Chromadorea</taxon>
        <taxon>Rhabditida</taxon>
        <taxon>Rhabditina</taxon>
        <taxon>Diplogasteromorpha</taxon>
        <taxon>Diplogasteroidea</taxon>
        <taxon>Neodiplogasteridae</taxon>
        <taxon>Pristionchus</taxon>
    </lineage>
</organism>
<sequence>QREMKNLMAKQITEAPDEDSMQEEEKDTSINKMNKHTKDATGVAQSETQENEDGQVVKRKGQVSVKNVKHNVVGEITVHDNGAAQSETTQENGDGQVKGKGRRPKMPAILNPLYKDHQTVHPESRAEGCTEEVSILQTTTL</sequence>
<feature type="non-terminal residue" evidence="2">
    <location>
        <position position="1"/>
    </location>
</feature>
<name>A0AAV5W073_9BILA</name>
<dbReference type="Proteomes" id="UP001432322">
    <property type="component" value="Unassembled WGS sequence"/>
</dbReference>
<feature type="region of interest" description="Disordered" evidence="1">
    <location>
        <begin position="79"/>
        <end position="141"/>
    </location>
</feature>
<feature type="compositionally biased region" description="Basic and acidic residues" evidence="1">
    <location>
        <begin position="114"/>
        <end position="128"/>
    </location>
</feature>
<keyword evidence="3" id="KW-1185">Reference proteome</keyword>
<feature type="region of interest" description="Disordered" evidence="1">
    <location>
        <begin position="1"/>
        <end position="63"/>
    </location>
</feature>
<dbReference type="EMBL" id="BTSY01000004">
    <property type="protein sequence ID" value="GMT25237.1"/>
    <property type="molecule type" value="Genomic_DNA"/>
</dbReference>
<feature type="compositionally biased region" description="Acidic residues" evidence="1">
    <location>
        <begin position="15"/>
        <end position="26"/>
    </location>
</feature>
<dbReference type="AlphaFoldDB" id="A0AAV5W073"/>
<evidence type="ECO:0000256" key="1">
    <source>
        <dbReference type="SAM" id="MobiDB-lite"/>
    </source>
</evidence>
<evidence type="ECO:0000313" key="3">
    <source>
        <dbReference type="Proteomes" id="UP001432322"/>
    </source>
</evidence>